<evidence type="ECO:0000256" key="6">
    <source>
        <dbReference type="ARBA" id="ARBA00023136"/>
    </source>
</evidence>
<dbReference type="GO" id="GO:0048468">
    <property type="term" value="P:cell development"/>
    <property type="evidence" value="ECO:0007669"/>
    <property type="project" value="UniProtKB-ARBA"/>
</dbReference>
<keyword evidence="3 9" id="KW-0547">Nucleotide-binding</keyword>
<dbReference type="GO" id="GO:0004713">
    <property type="term" value="F:protein tyrosine kinase activity"/>
    <property type="evidence" value="ECO:0007669"/>
    <property type="project" value="UniProtKB-KW"/>
</dbReference>
<dbReference type="InterPro" id="IPR000719">
    <property type="entry name" value="Prot_kinase_dom"/>
</dbReference>
<dbReference type="InterPro" id="IPR050198">
    <property type="entry name" value="Non-receptor_tyrosine_kinases"/>
</dbReference>
<evidence type="ECO:0000256" key="4">
    <source>
        <dbReference type="ARBA" id="ARBA00022777"/>
    </source>
</evidence>
<dbReference type="AlphaFoldDB" id="A0A0R3TG20"/>
<reference evidence="12 13" key="2">
    <citation type="submission" date="2018-11" db="EMBL/GenBank/DDBJ databases">
        <authorList>
            <consortium name="Pathogen Informatics"/>
        </authorList>
    </citation>
    <scope>NUCLEOTIDE SEQUENCE [LARGE SCALE GENOMIC DNA]</scope>
</reference>
<dbReference type="SUPFAM" id="SSF56112">
    <property type="entry name" value="Protein kinase-like (PK-like)"/>
    <property type="match status" value="1"/>
</dbReference>
<keyword evidence="5 9" id="KW-0067">ATP-binding</keyword>
<feature type="domain" description="SH2" evidence="10">
    <location>
        <begin position="1"/>
        <end position="72"/>
    </location>
</feature>
<evidence type="ECO:0000256" key="7">
    <source>
        <dbReference type="ARBA" id="ARBA00023137"/>
    </source>
</evidence>
<evidence type="ECO:0000256" key="5">
    <source>
        <dbReference type="ARBA" id="ARBA00022840"/>
    </source>
</evidence>
<dbReference type="InterPro" id="IPR017441">
    <property type="entry name" value="Protein_kinase_ATP_BS"/>
</dbReference>
<proteinExistence type="predicted"/>
<evidence type="ECO:0000259" key="10">
    <source>
        <dbReference type="PROSITE" id="PS50001"/>
    </source>
</evidence>
<organism evidence="14">
    <name type="scientific">Rodentolepis nana</name>
    <name type="common">Dwarf tapeworm</name>
    <name type="synonym">Hymenolepis nana</name>
    <dbReference type="NCBI Taxonomy" id="102285"/>
    <lineage>
        <taxon>Eukaryota</taxon>
        <taxon>Metazoa</taxon>
        <taxon>Spiralia</taxon>
        <taxon>Lophotrochozoa</taxon>
        <taxon>Platyhelminthes</taxon>
        <taxon>Cestoda</taxon>
        <taxon>Eucestoda</taxon>
        <taxon>Cyclophyllidea</taxon>
        <taxon>Hymenolepididae</taxon>
        <taxon>Rodentolepis</taxon>
    </lineage>
</organism>
<keyword evidence="8" id="KW-0727">SH2 domain</keyword>
<evidence type="ECO:0000259" key="11">
    <source>
        <dbReference type="PROSITE" id="PS50011"/>
    </source>
</evidence>
<feature type="binding site" evidence="9">
    <location>
        <position position="119"/>
    </location>
    <ligand>
        <name>ATP</name>
        <dbReference type="ChEBI" id="CHEBI:30616"/>
    </ligand>
</feature>
<dbReference type="GO" id="GO:0050793">
    <property type="term" value="P:regulation of developmental process"/>
    <property type="evidence" value="ECO:0007669"/>
    <property type="project" value="UniProtKB-ARBA"/>
</dbReference>
<dbReference type="GO" id="GO:0030182">
    <property type="term" value="P:neuron differentiation"/>
    <property type="evidence" value="ECO:0007669"/>
    <property type="project" value="UniProtKB-ARBA"/>
</dbReference>
<keyword evidence="13" id="KW-1185">Reference proteome</keyword>
<dbReference type="CDD" id="cd00173">
    <property type="entry name" value="SH2"/>
    <property type="match status" value="1"/>
</dbReference>
<dbReference type="InterPro" id="IPR011009">
    <property type="entry name" value="Kinase-like_dom_sf"/>
</dbReference>
<evidence type="ECO:0000256" key="2">
    <source>
        <dbReference type="ARBA" id="ARBA00022679"/>
    </source>
</evidence>
<dbReference type="InterPro" id="IPR036860">
    <property type="entry name" value="SH2_dom_sf"/>
</dbReference>
<name>A0A0R3TG20_RODNA</name>
<keyword evidence="7" id="KW-0829">Tyrosine-protein kinase</keyword>
<dbReference type="GO" id="GO:0012505">
    <property type="term" value="C:endomembrane system"/>
    <property type="evidence" value="ECO:0007669"/>
    <property type="project" value="UniProtKB-SubCell"/>
</dbReference>
<comment type="subcellular location">
    <subcellularLocation>
        <location evidence="1">Endomembrane system</location>
    </subcellularLocation>
</comment>
<keyword evidence="6" id="KW-0472">Membrane</keyword>
<dbReference type="PROSITE" id="PS50001">
    <property type="entry name" value="SH2"/>
    <property type="match status" value="1"/>
</dbReference>
<evidence type="ECO:0000313" key="13">
    <source>
        <dbReference type="Proteomes" id="UP000278807"/>
    </source>
</evidence>
<keyword evidence="4" id="KW-0418">Kinase</keyword>
<dbReference type="EMBL" id="UZAE01005855">
    <property type="protein sequence ID" value="VDO01867.1"/>
    <property type="molecule type" value="Genomic_DNA"/>
</dbReference>
<dbReference type="GO" id="GO:0005524">
    <property type="term" value="F:ATP binding"/>
    <property type="evidence" value="ECO:0007669"/>
    <property type="project" value="UniProtKB-UniRule"/>
</dbReference>
<dbReference type="CDD" id="cd00192">
    <property type="entry name" value="PTKc"/>
    <property type="match status" value="1"/>
</dbReference>
<dbReference type="PROSITE" id="PS00107">
    <property type="entry name" value="PROTEIN_KINASE_ATP"/>
    <property type="match status" value="1"/>
</dbReference>
<keyword evidence="2" id="KW-0808">Transferase</keyword>
<dbReference type="PROSITE" id="PS50011">
    <property type="entry name" value="PROTEIN_KINASE_DOM"/>
    <property type="match status" value="1"/>
</dbReference>
<dbReference type="FunFam" id="1.10.510.10:FF:001512">
    <property type="entry name" value="Receptor tyrosine-protein kinase erbB-2"/>
    <property type="match status" value="1"/>
</dbReference>
<evidence type="ECO:0000313" key="14">
    <source>
        <dbReference type="WBParaSite" id="HNAJ_0000601101-mRNA-1"/>
    </source>
</evidence>
<dbReference type="SUPFAM" id="SSF55550">
    <property type="entry name" value="SH2 domain"/>
    <property type="match status" value="1"/>
</dbReference>
<evidence type="ECO:0000313" key="12">
    <source>
        <dbReference type="EMBL" id="VDO01867.1"/>
    </source>
</evidence>
<evidence type="ECO:0000256" key="8">
    <source>
        <dbReference type="PROSITE-ProRule" id="PRU00191"/>
    </source>
</evidence>
<protein>
    <submittedName>
        <fullName evidence="14">Non-specific protein-tyrosine kinase</fullName>
    </submittedName>
</protein>
<dbReference type="OrthoDB" id="4062651at2759"/>
<dbReference type="Pfam" id="PF07714">
    <property type="entry name" value="PK_Tyr_Ser-Thr"/>
    <property type="match status" value="1"/>
</dbReference>
<reference evidence="14" key="1">
    <citation type="submission" date="2017-02" db="UniProtKB">
        <authorList>
            <consortium name="WormBaseParasite"/>
        </authorList>
    </citation>
    <scope>IDENTIFICATION</scope>
</reference>
<dbReference type="PANTHER" id="PTHR24418">
    <property type="entry name" value="TYROSINE-PROTEIN KINASE"/>
    <property type="match status" value="1"/>
</dbReference>
<evidence type="ECO:0000256" key="1">
    <source>
        <dbReference type="ARBA" id="ARBA00004308"/>
    </source>
</evidence>
<sequence>MFIIRPGKSSEFPYALSVRGVGTEIAHYLVGYNRSSDLFYLTPHITFPTMETLLNHYKSTTIDGRLGLTKPRLPRVNPPLKLNDCKYDLGELKILEKLGSGRFGVVSKAQFGNVLMAVKRFRGVQCREAQMMLVLQHPSIVQFLGIAEDPNDNSVIIMLEFMANGSLKHYLTKLGKSKFTYDDLIKMADRLAQGMVYLESLDIVHMELRADNILVNKEGVVKISDFGLAQILGSDMNNKIEHFPARWTAPEIMLGETKCTTKCDVWSFGVLMFEILTCGMQPYEDLKTDEVKEAVLNGRRLPSPTKYGFECHSRIYSLMQSCWDVDPQKRPTFREIHANTRDSIINENMNYTNAVCIDED</sequence>
<dbReference type="WBParaSite" id="HNAJ_0000601101-mRNA-1">
    <property type="protein sequence ID" value="HNAJ_0000601101-mRNA-1"/>
    <property type="gene ID" value="HNAJ_0000601101"/>
</dbReference>
<dbReference type="Gene3D" id="3.30.505.10">
    <property type="entry name" value="SH2 domain"/>
    <property type="match status" value="1"/>
</dbReference>
<dbReference type="InterPro" id="IPR000980">
    <property type="entry name" value="SH2"/>
</dbReference>
<evidence type="ECO:0000256" key="3">
    <source>
        <dbReference type="ARBA" id="ARBA00022741"/>
    </source>
</evidence>
<dbReference type="PRINTS" id="PR00109">
    <property type="entry name" value="TYRKINASE"/>
</dbReference>
<dbReference type="Proteomes" id="UP000278807">
    <property type="component" value="Unassembled WGS sequence"/>
</dbReference>
<dbReference type="STRING" id="102285.A0A0R3TG20"/>
<accession>A0A0R3TG20</accession>
<dbReference type="Gene3D" id="1.10.510.10">
    <property type="entry name" value="Transferase(Phosphotransferase) domain 1"/>
    <property type="match status" value="1"/>
</dbReference>
<dbReference type="InterPro" id="IPR001245">
    <property type="entry name" value="Ser-Thr/Tyr_kinase_cat_dom"/>
</dbReference>
<feature type="domain" description="Protein kinase" evidence="11">
    <location>
        <begin position="92"/>
        <end position="345"/>
    </location>
</feature>
<evidence type="ECO:0000256" key="9">
    <source>
        <dbReference type="PROSITE-ProRule" id="PRU10141"/>
    </source>
</evidence>
<gene>
    <name evidence="12" type="ORF">HNAJ_LOCUS6007</name>
</gene>